<evidence type="ECO:0000313" key="3">
    <source>
        <dbReference type="Proteomes" id="UP000233551"/>
    </source>
</evidence>
<proteinExistence type="predicted"/>
<protein>
    <submittedName>
        <fullName evidence="2">Uncharacterized protein</fullName>
    </submittedName>
</protein>
<name>A0A2I0KJR7_PUNGR</name>
<accession>A0A2I0KJR7</accession>
<reference evidence="2 3" key="1">
    <citation type="submission" date="2017-11" db="EMBL/GenBank/DDBJ databases">
        <title>De-novo sequencing of pomegranate (Punica granatum L.) genome.</title>
        <authorList>
            <person name="Akparov Z."/>
            <person name="Amiraslanov A."/>
            <person name="Hajiyeva S."/>
            <person name="Abbasov M."/>
            <person name="Kaur K."/>
            <person name="Hamwieh A."/>
            <person name="Solovyev V."/>
            <person name="Salamov A."/>
            <person name="Braich B."/>
            <person name="Kosarev P."/>
            <person name="Mahmoud A."/>
            <person name="Hajiyev E."/>
            <person name="Babayeva S."/>
            <person name="Izzatullayeva V."/>
            <person name="Mammadov A."/>
            <person name="Mammadov A."/>
            <person name="Sharifova S."/>
            <person name="Ojaghi J."/>
            <person name="Eynullazada K."/>
            <person name="Bayramov B."/>
            <person name="Abdulazimova A."/>
            <person name="Shahmuradov I."/>
        </authorList>
    </citation>
    <scope>NUCLEOTIDE SEQUENCE [LARGE SCALE GENOMIC DNA]</scope>
    <source>
        <strain evidence="3">cv. AG2017</strain>
        <tissue evidence="2">Leaf</tissue>
    </source>
</reference>
<evidence type="ECO:0000256" key="1">
    <source>
        <dbReference type="SAM" id="MobiDB-lite"/>
    </source>
</evidence>
<dbReference type="AlphaFoldDB" id="A0A2I0KJR7"/>
<feature type="compositionally biased region" description="Polar residues" evidence="1">
    <location>
        <begin position="21"/>
        <end position="33"/>
    </location>
</feature>
<dbReference type="Proteomes" id="UP000233551">
    <property type="component" value="Unassembled WGS sequence"/>
</dbReference>
<feature type="region of interest" description="Disordered" evidence="1">
    <location>
        <begin position="21"/>
        <end position="48"/>
    </location>
</feature>
<gene>
    <name evidence="2" type="ORF">CRG98_010814</name>
</gene>
<comment type="caution">
    <text evidence="2">The sequence shown here is derived from an EMBL/GenBank/DDBJ whole genome shotgun (WGS) entry which is preliminary data.</text>
</comment>
<evidence type="ECO:0000313" key="2">
    <source>
        <dbReference type="EMBL" id="PKI68757.1"/>
    </source>
</evidence>
<dbReference type="EMBL" id="PGOL01000542">
    <property type="protein sequence ID" value="PKI68757.1"/>
    <property type="molecule type" value="Genomic_DNA"/>
</dbReference>
<sequence>MVVRIAIRIVESYDFTIQGGVTDSDSTGPSSAQVRARKRAEAQTRSLLPPPPFLPTFHSDEPQFLPLPLNLRVFDEIFHLPACFYELRLTVHHLLLSTS</sequence>
<organism evidence="2 3">
    <name type="scientific">Punica granatum</name>
    <name type="common">Pomegranate</name>
    <dbReference type="NCBI Taxonomy" id="22663"/>
    <lineage>
        <taxon>Eukaryota</taxon>
        <taxon>Viridiplantae</taxon>
        <taxon>Streptophyta</taxon>
        <taxon>Embryophyta</taxon>
        <taxon>Tracheophyta</taxon>
        <taxon>Spermatophyta</taxon>
        <taxon>Magnoliopsida</taxon>
        <taxon>eudicotyledons</taxon>
        <taxon>Gunneridae</taxon>
        <taxon>Pentapetalae</taxon>
        <taxon>rosids</taxon>
        <taxon>malvids</taxon>
        <taxon>Myrtales</taxon>
        <taxon>Lythraceae</taxon>
        <taxon>Punica</taxon>
    </lineage>
</organism>
<keyword evidence="3" id="KW-1185">Reference proteome</keyword>